<dbReference type="Pfam" id="PF01161">
    <property type="entry name" value="PBP"/>
    <property type="match status" value="1"/>
</dbReference>
<protein>
    <recommendedName>
        <fullName evidence="5">Large ribosomal subunit protein mL38</fullName>
    </recommendedName>
</protein>
<evidence type="ECO:0000256" key="6">
    <source>
        <dbReference type="SAM" id="MobiDB-lite"/>
    </source>
</evidence>
<dbReference type="SUPFAM" id="SSF49777">
    <property type="entry name" value="PEBP-like"/>
    <property type="match status" value="1"/>
</dbReference>
<comment type="function">
    <text evidence="3">Component of the mitochondrial ribosome (mitoribosome), a dedicated translation machinery responsible for the synthesis of mitochondrial genome-encoded proteins, including at least some of the essential transmembrane subunits of the mitochondrial respiratory chain. The mitoribosomes are attached to the mitochondrial inner membrane and translation products are cotranslationally integrated into the membrane.</text>
</comment>
<dbReference type="Gene3D" id="3.90.280.10">
    <property type="entry name" value="PEBP-like"/>
    <property type="match status" value="1"/>
</dbReference>
<evidence type="ECO:0000313" key="7">
    <source>
        <dbReference type="EMBL" id="KAK0651995.1"/>
    </source>
</evidence>
<accession>A0AA40CUL0</accession>
<evidence type="ECO:0000256" key="4">
    <source>
        <dbReference type="ARBA" id="ARBA00038016"/>
    </source>
</evidence>
<dbReference type="InterPro" id="IPR036610">
    <property type="entry name" value="PEBP-like_sf"/>
</dbReference>
<keyword evidence="8" id="KW-1185">Reference proteome</keyword>
<comment type="similarity">
    <text evidence="4">Belongs to the phosphatidylethanolamine-binding protein family. Mitochondrion-specific ribosomal protein mL38 subfamily.</text>
</comment>
<dbReference type="PANTHER" id="PTHR11362:SF82">
    <property type="entry name" value="PHOSPHATIDYLETHANOLAMINE-BINDING PROTEIN 4"/>
    <property type="match status" value="1"/>
</dbReference>
<proteinExistence type="inferred from homology"/>
<name>A0AA40CUL0_9PEZI</name>
<reference evidence="7" key="1">
    <citation type="submission" date="2023-06" db="EMBL/GenBank/DDBJ databases">
        <title>Genome-scale phylogeny and comparative genomics of the fungal order Sordariales.</title>
        <authorList>
            <consortium name="Lawrence Berkeley National Laboratory"/>
            <person name="Hensen N."/>
            <person name="Bonometti L."/>
            <person name="Westerberg I."/>
            <person name="Brannstrom I.O."/>
            <person name="Guillou S."/>
            <person name="Cros-Aarteil S."/>
            <person name="Calhoun S."/>
            <person name="Haridas S."/>
            <person name="Kuo A."/>
            <person name="Mondo S."/>
            <person name="Pangilinan J."/>
            <person name="Riley R."/>
            <person name="Labutti K."/>
            <person name="Andreopoulos B."/>
            <person name="Lipzen A."/>
            <person name="Chen C."/>
            <person name="Yanf M."/>
            <person name="Daum C."/>
            <person name="Ng V."/>
            <person name="Clum A."/>
            <person name="Steindorff A."/>
            <person name="Ohm R."/>
            <person name="Martin F."/>
            <person name="Silar P."/>
            <person name="Natvig D."/>
            <person name="Lalanne C."/>
            <person name="Gautier V."/>
            <person name="Ament-Velasquez S.L."/>
            <person name="Kruys A."/>
            <person name="Hutchinson M.I."/>
            <person name="Powell A.J."/>
            <person name="Barry K."/>
            <person name="Miller A.N."/>
            <person name="Grigoriev I.V."/>
            <person name="Debuchy R."/>
            <person name="Gladieux P."/>
            <person name="Thoren M.H."/>
            <person name="Johannesson H."/>
        </authorList>
    </citation>
    <scope>NUCLEOTIDE SEQUENCE</scope>
    <source>
        <strain evidence="7">SMH2532-1</strain>
    </source>
</reference>
<dbReference type="CDD" id="cd00866">
    <property type="entry name" value="PEBP_euk"/>
    <property type="match status" value="1"/>
</dbReference>
<gene>
    <name evidence="7" type="ORF">B0T16DRAFT_405165</name>
</gene>
<evidence type="ECO:0000256" key="1">
    <source>
        <dbReference type="ARBA" id="ARBA00004173"/>
    </source>
</evidence>
<organism evidence="7 8">
    <name type="scientific">Cercophora newfieldiana</name>
    <dbReference type="NCBI Taxonomy" id="92897"/>
    <lineage>
        <taxon>Eukaryota</taxon>
        <taxon>Fungi</taxon>
        <taxon>Dikarya</taxon>
        <taxon>Ascomycota</taxon>
        <taxon>Pezizomycotina</taxon>
        <taxon>Sordariomycetes</taxon>
        <taxon>Sordariomycetidae</taxon>
        <taxon>Sordariales</taxon>
        <taxon>Lasiosphaeriaceae</taxon>
        <taxon>Cercophora</taxon>
    </lineage>
</organism>
<dbReference type="Proteomes" id="UP001174936">
    <property type="component" value="Unassembled WGS sequence"/>
</dbReference>
<dbReference type="Gene3D" id="1.20.58.1180">
    <property type="match status" value="1"/>
</dbReference>
<evidence type="ECO:0000256" key="5">
    <source>
        <dbReference type="ARBA" id="ARBA00039444"/>
    </source>
</evidence>
<feature type="region of interest" description="Disordered" evidence="6">
    <location>
        <begin position="33"/>
        <end position="68"/>
    </location>
</feature>
<dbReference type="FunFam" id="3.90.280.10:FF:000004">
    <property type="entry name" value="Mitochondrial large ribosomal subunit YmL35"/>
    <property type="match status" value="1"/>
</dbReference>
<dbReference type="GO" id="GO:0005739">
    <property type="term" value="C:mitochondrion"/>
    <property type="evidence" value="ECO:0007669"/>
    <property type="project" value="UniProtKB-SubCell"/>
</dbReference>
<dbReference type="EMBL" id="JAULSV010000002">
    <property type="protein sequence ID" value="KAK0651995.1"/>
    <property type="molecule type" value="Genomic_DNA"/>
</dbReference>
<dbReference type="InterPro" id="IPR035810">
    <property type="entry name" value="PEBP_euk"/>
</dbReference>
<sequence>MSRPQQVARPIVRSLQQSRSITVCPSRSIAARQFSTTANRKDEGTTVEQQPRASATQRLSDTLSGSHWTPEQLEKLTSHTMGSRRRRAAIATSSDIPFEQMPYQCFQEARKILNEDRQEKIAQIVAETEKIKHLEAADASTMRGGEPYKQKRLESLRKYVEELKILADINDPLVKRRFEDGMGDMNKPIYRYLADRKWRSMDYKITVQRINQFHIVPDVLPKFDPTMDVKLSFRGQPIAPGATLNSRVTEVAPTLKMQVFDAGTRLLSVVVLDADVPDLESDFFTRRCHYLATNIPWDPTKKQLPLRQIGTPTSQTGGDLAVPWLPPFAQKGSPYHRLAVFVLEHNANEKIDVTKLTERYDGSGRELFSLKGLRDKFKLKVAGFSIFRTEWDENTAAVMERHGILGADVEFKQQHFKSLKGPRKARGWEAKRQKPKYRSLWKYTKRLA</sequence>
<feature type="compositionally biased region" description="Polar residues" evidence="6">
    <location>
        <begin position="46"/>
        <end position="68"/>
    </location>
</feature>
<dbReference type="InterPro" id="IPR008914">
    <property type="entry name" value="PEBP"/>
</dbReference>
<keyword evidence="2" id="KW-0496">Mitochondrion</keyword>
<dbReference type="PANTHER" id="PTHR11362">
    <property type="entry name" value="PHOSPHATIDYLETHANOLAMINE-BINDING PROTEIN"/>
    <property type="match status" value="1"/>
</dbReference>
<evidence type="ECO:0000256" key="2">
    <source>
        <dbReference type="ARBA" id="ARBA00023128"/>
    </source>
</evidence>
<comment type="subcellular location">
    <subcellularLocation>
        <location evidence="1">Mitochondrion</location>
    </subcellularLocation>
</comment>
<evidence type="ECO:0000256" key="3">
    <source>
        <dbReference type="ARBA" id="ARBA00037226"/>
    </source>
</evidence>
<dbReference type="AlphaFoldDB" id="A0AA40CUL0"/>
<comment type="caution">
    <text evidence="7">The sequence shown here is derived from an EMBL/GenBank/DDBJ whole genome shotgun (WGS) entry which is preliminary data.</text>
</comment>
<evidence type="ECO:0000313" key="8">
    <source>
        <dbReference type="Proteomes" id="UP001174936"/>
    </source>
</evidence>